<dbReference type="GO" id="GO:0005829">
    <property type="term" value="C:cytosol"/>
    <property type="evidence" value="ECO:0007669"/>
    <property type="project" value="TreeGrafter"/>
</dbReference>
<dbReference type="EC" id="2.7.7.7" evidence="16"/>
<feature type="active site" evidence="16">
    <location>
        <position position="104"/>
    </location>
</feature>
<dbReference type="RefSeq" id="WP_229793828.1">
    <property type="nucleotide sequence ID" value="NZ_BAABFY010000010.1"/>
</dbReference>
<evidence type="ECO:0000256" key="3">
    <source>
        <dbReference type="ARBA" id="ARBA00011245"/>
    </source>
</evidence>
<dbReference type="PANTHER" id="PTHR11076">
    <property type="entry name" value="DNA REPAIR POLYMERASE UMUC / TRANSFERASE FAMILY MEMBER"/>
    <property type="match status" value="1"/>
</dbReference>
<evidence type="ECO:0000256" key="1">
    <source>
        <dbReference type="ARBA" id="ARBA00004496"/>
    </source>
</evidence>
<evidence type="ECO:0000256" key="12">
    <source>
        <dbReference type="ARBA" id="ARBA00022932"/>
    </source>
</evidence>
<dbReference type="PROSITE" id="PS50173">
    <property type="entry name" value="UMUC"/>
    <property type="match status" value="1"/>
</dbReference>
<evidence type="ECO:0000256" key="2">
    <source>
        <dbReference type="ARBA" id="ARBA00010945"/>
    </source>
</evidence>
<dbReference type="AlphaFoldDB" id="A0A918JCX2"/>
<keyword evidence="10 16" id="KW-0227">DNA damage</keyword>
<dbReference type="PANTHER" id="PTHR11076:SF33">
    <property type="entry name" value="DNA POLYMERASE KAPPA"/>
    <property type="match status" value="1"/>
</dbReference>
<dbReference type="SUPFAM" id="SSF56672">
    <property type="entry name" value="DNA/RNA polymerases"/>
    <property type="match status" value="1"/>
</dbReference>
<comment type="similarity">
    <text evidence="2 16">Belongs to the DNA polymerase type-Y family.</text>
</comment>
<dbReference type="InterPro" id="IPR022880">
    <property type="entry name" value="DNApol_IV"/>
</dbReference>
<evidence type="ECO:0000256" key="15">
    <source>
        <dbReference type="ARBA" id="ARBA00049244"/>
    </source>
</evidence>
<dbReference type="Pfam" id="PF00817">
    <property type="entry name" value="IMS"/>
    <property type="match status" value="1"/>
</dbReference>
<evidence type="ECO:0000256" key="16">
    <source>
        <dbReference type="HAMAP-Rule" id="MF_01113"/>
    </source>
</evidence>
<comment type="caution">
    <text evidence="18">The sequence shown here is derived from an EMBL/GenBank/DDBJ whole genome shotgun (WGS) entry which is preliminary data.</text>
</comment>
<dbReference type="CDD" id="cd03586">
    <property type="entry name" value="PolY_Pol_IV_kappa"/>
    <property type="match status" value="1"/>
</dbReference>
<dbReference type="InterPro" id="IPR001126">
    <property type="entry name" value="UmuC"/>
</dbReference>
<dbReference type="InterPro" id="IPR043128">
    <property type="entry name" value="Rev_trsase/Diguanyl_cyclase"/>
</dbReference>
<sequence>MTRKIIHVDMDAFYASVELRENPSLQGKPVVVAWDSARSVICAASYEARKYGLRSAMSVAKARQLCPQAIYIPPNFDLYRSVSRQVRSVFECYTNKIEPLSLDEAYLDVTSNFKNLPSATEVANAIRADIFSLTGLTASAGVAPNKFLAKIASDWRKPNGIFVISPAKVQAFLAPLPLQKIPGVGKVTLAKFHQLGMFTVSDLLGFNDAELAYHFGKFGYRLYQLARGVDERPVESNQPAQQISTETTFEEDILFEQIEAFLAALCAKLWVQLLKKKKFGCTVTLKLKTNTFRIITRSKTFSVPLHSQVHLLQAGLSLLERVDEDLKNHQFRLVGIGVSHFPEDRQGGMQLSLL</sequence>
<keyword evidence="14 16" id="KW-0234">DNA repair</keyword>
<evidence type="ECO:0000256" key="13">
    <source>
        <dbReference type="ARBA" id="ARBA00023125"/>
    </source>
</evidence>
<dbReference type="Gene3D" id="3.30.1490.100">
    <property type="entry name" value="DNA polymerase, Y-family, little finger domain"/>
    <property type="match status" value="1"/>
</dbReference>
<dbReference type="GO" id="GO:0003887">
    <property type="term" value="F:DNA-directed DNA polymerase activity"/>
    <property type="evidence" value="ECO:0007669"/>
    <property type="project" value="UniProtKB-UniRule"/>
</dbReference>
<dbReference type="InterPro" id="IPR050116">
    <property type="entry name" value="DNA_polymerase-Y"/>
</dbReference>
<comment type="function">
    <text evidence="16">Poorly processive, error-prone DNA polymerase involved in untargeted mutagenesis. Copies undamaged DNA at stalled replication forks, which arise in vivo from mismatched or misaligned primer ends. These misaligned primers can be extended by PolIV. Exhibits no 3'-5' exonuclease (proofreading) activity. May be involved in translesional synthesis, in conjunction with the beta clamp from PolIII.</text>
</comment>
<feature type="binding site" evidence="16">
    <location>
        <position position="103"/>
    </location>
    <ligand>
        <name>Mg(2+)</name>
        <dbReference type="ChEBI" id="CHEBI:18420"/>
    </ligand>
</feature>
<keyword evidence="13 16" id="KW-0238">DNA-binding</keyword>
<evidence type="ECO:0000256" key="9">
    <source>
        <dbReference type="ARBA" id="ARBA00022723"/>
    </source>
</evidence>
<keyword evidence="11 16" id="KW-0460">Magnesium</keyword>
<keyword evidence="19" id="KW-1185">Reference proteome</keyword>
<keyword evidence="12 16" id="KW-0239">DNA-directed DNA polymerase</keyword>
<dbReference type="FunFam" id="3.40.1170.60:FF:000001">
    <property type="entry name" value="DNA polymerase IV"/>
    <property type="match status" value="1"/>
</dbReference>
<dbReference type="SUPFAM" id="SSF100879">
    <property type="entry name" value="Lesion bypass DNA polymerase (Y-family), little finger domain"/>
    <property type="match status" value="1"/>
</dbReference>
<dbReference type="GO" id="GO:0003684">
    <property type="term" value="F:damaged DNA binding"/>
    <property type="evidence" value="ECO:0007669"/>
    <property type="project" value="InterPro"/>
</dbReference>
<dbReference type="InterPro" id="IPR024728">
    <property type="entry name" value="PolY_HhH_motif"/>
</dbReference>
<evidence type="ECO:0000256" key="5">
    <source>
        <dbReference type="ARBA" id="ARBA00022490"/>
    </source>
</evidence>
<dbReference type="GO" id="GO:0006261">
    <property type="term" value="P:DNA-templated DNA replication"/>
    <property type="evidence" value="ECO:0007669"/>
    <property type="project" value="UniProtKB-UniRule"/>
</dbReference>
<organism evidence="18 19">
    <name type="scientific">Advenella faeciporci</name>
    <dbReference type="NCBI Taxonomy" id="797535"/>
    <lineage>
        <taxon>Bacteria</taxon>
        <taxon>Pseudomonadati</taxon>
        <taxon>Pseudomonadota</taxon>
        <taxon>Betaproteobacteria</taxon>
        <taxon>Burkholderiales</taxon>
        <taxon>Alcaligenaceae</taxon>
    </lineage>
</organism>
<keyword evidence="5 16" id="KW-0963">Cytoplasm</keyword>
<dbReference type="GO" id="GO:0042276">
    <property type="term" value="P:error-prone translesion synthesis"/>
    <property type="evidence" value="ECO:0007669"/>
    <property type="project" value="TreeGrafter"/>
</dbReference>
<reference evidence="18" key="1">
    <citation type="journal article" date="2014" name="Int. J. Syst. Evol. Microbiol.">
        <title>Complete genome sequence of Corynebacterium casei LMG S-19264T (=DSM 44701T), isolated from a smear-ripened cheese.</title>
        <authorList>
            <consortium name="US DOE Joint Genome Institute (JGI-PGF)"/>
            <person name="Walter F."/>
            <person name="Albersmeier A."/>
            <person name="Kalinowski J."/>
            <person name="Ruckert C."/>
        </authorList>
    </citation>
    <scope>NUCLEOTIDE SEQUENCE</scope>
    <source>
        <strain evidence="18">KCTC 23732</strain>
    </source>
</reference>
<evidence type="ECO:0000256" key="6">
    <source>
        <dbReference type="ARBA" id="ARBA00022679"/>
    </source>
</evidence>
<dbReference type="Pfam" id="PF11799">
    <property type="entry name" value="IMS_C"/>
    <property type="match status" value="1"/>
</dbReference>
<comment type="cofactor">
    <cofactor evidence="16">
        <name>Mg(2+)</name>
        <dbReference type="ChEBI" id="CHEBI:18420"/>
    </cofactor>
    <text evidence="16">Binds 2 magnesium ions per subunit.</text>
</comment>
<gene>
    <name evidence="16 18" type="primary">dinB</name>
    <name evidence="18" type="ORF">GCM10011450_00600</name>
</gene>
<dbReference type="Pfam" id="PF11798">
    <property type="entry name" value="IMS_HHH"/>
    <property type="match status" value="1"/>
</dbReference>
<evidence type="ECO:0000313" key="19">
    <source>
        <dbReference type="Proteomes" id="UP000608345"/>
    </source>
</evidence>
<dbReference type="InterPro" id="IPR036775">
    <property type="entry name" value="DNA_pol_Y-fam_lit_finger_sf"/>
</dbReference>
<dbReference type="InterPro" id="IPR043502">
    <property type="entry name" value="DNA/RNA_pol_sf"/>
</dbReference>
<dbReference type="FunFam" id="3.30.1490.100:FF:000004">
    <property type="entry name" value="DNA polymerase IV"/>
    <property type="match status" value="1"/>
</dbReference>
<evidence type="ECO:0000256" key="14">
    <source>
        <dbReference type="ARBA" id="ARBA00023204"/>
    </source>
</evidence>
<evidence type="ECO:0000256" key="11">
    <source>
        <dbReference type="ARBA" id="ARBA00022842"/>
    </source>
</evidence>
<dbReference type="InterPro" id="IPR017961">
    <property type="entry name" value="DNA_pol_Y-fam_little_finger"/>
</dbReference>
<feature type="site" description="Substrate discrimination" evidence="16">
    <location>
        <position position="14"/>
    </location>
</feature>
<evidence type="ECO:0000256" key="10">
    <source>
        <dbReference type="ARBA" id="ARBA00022763"/>
    </source>
</evidence>
<protein>
    <recommendedName>
        <fullName evidence="16">DNA polymerase IV</fullName>
        <shortName evidence="16">Pol IV</shortName>
        <ecNumber evidence="16">2.7.7.7</ecNumber>
    </recommendedName>
</protein>
<evidence type="ECO:0000259" key="17">
    <source>
        <dbReference type="PROSITE" id="PS50173"/>
    </source>
</evidence>
<dbReference type="Gene3D" id="1.10.150.20">
    <property type="entry name" value="5' to 3' exonuclease, C-terminal subdomain"/>
    <property type="match status" value="1"/>
</dbReference>
<evidence type="ECO:0000313" key="18">
    <source>
        <dbReference type="EMBL" id="GGW75193.1"/>
    </source>
</evidence>
<dbReference type="GO" id="GO:0009432">
    <property type="term" value="P:SOS response"/>
    <property type="evidence" value="ECO:0007669"/>
    <property type="project" value="UniProtKB-ARBA"/>
</dbReference>
<keyword evidence="7 16" id="KW-0548">Nucleotidyltransferase</keyword>
<keyword evidence="8 16" id="KW-0235">DNA replication</keyword>
<evidence type="ECO:0000256" key="7">
    <source>
        <dbReference type="ARBA" id="ARBA00022695"/>
    </source>
</evidence>
<reference evidence="18" key="2">
    <citation type="submission" date="2020-09" db="EMBL/GenBank/DDBJ databases">
        <authorList>
            <person name="Sun Q."/>
            <person name="Kim S."/>
        </authorList>
    </citation>
    <scope>NUCLEOTIDE SEQUENCE</scope>
    <source>
        <strain evidence="18">KCTC 23732</strain>
    </source>
</reference>
<keyword evidence="6 16" id="KW-0808">Transferase</keyword>
<comment type="subunit">
    <text evidence="3 16">Monomer.</text>
</comment>
<dbReference type="EMBL" id="BMYS01000001">
    <property type="protein sequence ID" value="GGW75193.1"/>
    <property type="molecule type" value="Genomic_DNA"/>
</dbReference>
<dbReference type="NCBIfam" id="NF002677">
    <property type="entry name" value="PRK02406.1"/>
    <property type="match status" value="1"/>
</dbReference>
<dbReference type="GO" id="GO:0000287">
    <property type="term" value="F:magnesium ion binding"/>
    <property type="evidence" value="ECO:0007669"/>
    <property type="project" value="UniProtKB-UniRule"/>
</dbReference>
<dbReference type="Proteomes" id="UP000608345">
    <property type="component" value="Unassembled WGS sequence"/>
</dbReference>
<comment type="subcellular location">
    <subcellularLocation>
        <location evidence="1 16">Cytoplasm</location>
    </subcellularLocation>
</comment>
<dbReference type="FunFam" id="1.10.150.20:FF:000019">
    <property type="entry name" value="DNA polymerase IV"/>
    <property type="match status" value="1"/>
</dbReference>
<keyword evidence="9 16" id="KW-0479">Metal-binding</keyword>
<dbReference type="HAMAP" id="MF_01113">
    <property type="entry name" value="DNApol_IV"/>
    <property type="match status" value="1"/>
</dbReference>
<evidence type="ECO:0000256" key="8">
    <source>
        <dbReference type="ARBA" id="ARBA00022705"/>
    </source>
</evidence>
<comment type="catalytic activity">
    <reaction evidence="15 16">
        <text>DNA(n) + a 2'-deoxyribonucleoside 5'-triphosphate = DNA(n+1) + diphosphate</text>
        <dbReference type="Rhea" id="RHEA:22508"/>
        <dbReference type="Rhea" id="RHEA-COMP:17339"/>
        <dbReference type="Rhea" id="RHEA-COMP:17340"/>
        <dbReference type="ChEBI" id="CHEBI:33019"/>
        <dbReference type="ChEBI" id="CHEBI:61560"/>
        <dbReference type="ChEBI" id="CHEBI:173112"/>
        <dbReference type="EC" id="2.7.7.7"/>
    </reaction>
</comment>
<accession>A0A918JCX2</accession>
<keyword evidence="4 16" id="KW-0515">Mutator protein</keyword>
<feature type="domain" description="UmuC" evidence="17">
    <location>
        <begin position="5"/>
        <end position="185"/>
    </location>
</feature>
<dbReference type="GO" id="GO:0006281">
    <property type="term" value="P:DNA repair"/>
    <property type="evidence" value="ECO:0007669"/>
    <property type="project" value="UniProtKB-UniRule"/>
</dbReference>
<evidence type="ECO:0000256" key="4">
    <source>
        <dbReference type="ARBA" id="ARBA00022457"/>
    </source>
</evidence>
<feature type="binding site" evidence="16">
    <location>
        <position position="9"/>
    </location>
    <ligand>
        <name>Mg(2+)</name>
        <dbReference type="ChEBI" id="CHEBI:18420"/>
    </ligand>
</feature>
<proteinExistence type="inferred from homology"/>
<name>A0A918JCX2_9BURK</name>
<dbReference type="Gene3D" id="3.40.1170.60">
    <property type="match status" value="1"/>
</dbReference>
<dbReference type="Gene3D" id="3.30.70.270">
    <property type="match status" value="1"/>
</dbReference>